<dbReference type="AlphaFoldDB" id="L1IIJ1"/>
<gene>
    <name evidence="1" type="ORF">GUITHDRAFT_155319</name>
</gene>
<keyword evidence="3" id="KW-1185">Reference proteome</keyword>
<dbReference type="KEGG" id="gtt:GUITHDRAFT_155319"/>
<evidence type="ECO:0000313" key="2">
    <source>
        <dbReference type="EnsemblProtists" id="EKX36073"/>
    </source>
</evidence>
<protein>
    <submittedName>
        <fullName evidence="1 2">Uncharacterized protein</fullName>
    </submittedName>
</protein>
<dbReference type="HOGENOM" id="CLU_2445438_0_0_1"/>
<dbReference type="EMBL" id="JH993079">
    <property type="protein sequence ID" value="EKX36073.1"/>
    <property type="molecule type" value="Genomic_DNA"/>
</dbReference>
<proteinExistence type="predicted"/>
<dbReference type="RefSeq" id="XP_005823053.1">
    <property type="nucleotide sequence ID" value="XM_005822996.1"/>
</dbReference>
<name>L1IIJ1_GUITC</name>
<accession>L1IIJ1</accession>
<evidence type="ECO:0000313" key="3">
    <source>
        <dbReference type="Proteomes" id="UP000011087"/>
    </source>
</evidence>
<sequence length="90" mass="10436">MQFVQDMKVMDNNLTVNVIINIFIYVQDDSSAKDEQPYLTSGDDEREMDYIEFREALCGIACYKILDPYLTLAQKLETLVVNHMLPNLVK</sequence>
<dbReference type="Proteomes" id="UP000011087">
    <property type="component" value="Unassembled WGS sequence"/>
</dbReference>
<reference evidence="2" key="3">
    <citation type="submission" date="2015-06" db="UniProtKB">
        <authorList>
            <consortium name="EnsemblProtists"/>
        </authorList>
    </citation>
    <scope>IDENTIFICATION</scope>
</reference>
<dbReference type="GeneID" id="17292833"/>
<dbReference type="EnsemblProtists" id="EKX36073">
    <property type="protein sequence ID" value="EKX36073"/>
    <property type="gene ID" value="GUITHDRAFT_155319"/>
</dbReference>
<dbReference type="OrthoDB" id="193095at2759"/>
<reference evidence="1 3" key="1">
    <citation type="journal article" date="2012" name="Nature">
        <title>Algal genomes reveal evolutionary mosaicism and the fate of nucleomorphs.</title>
        <authorList>
            <consortium name="DOE Joint Genome Institute"/>
            <person name="Curtis B.A."/>
            <person name="Tanifuji G."/>
            <person name="Burki F."/>
            <person name="Gruber A."/>
            <person name="Irimia M."/>
            <person name="Maruyama S."/>
            <person name="Arias M.C."/>
            <person name="Ball S.G."/>
            <person name="Gile G.H."/>
            <person name="Hirakawa Y."/>
            <person name="Hopkins J.F."/>
            <person name="Kuo A."/>
            <person name="Rensing S.A."/>
            <person name="Schmutz J."/>
            <person name="Symeonidi A."/>
            <person name="Elias M."/>
            <person name="Eveleigh R.J."/>
            <person name="Herman E.K."/>
            <person name="Klute M.J."/>
            <person name="Nakayama T."/>
            <person name="Obornik M."/>
            <person name="Reyes-Prieto A."/>
            <person name="Armbrust E.V."/>
            <person name="Aves S.J."/>
            <person name="Beiko R.G."/>
            <person name="Coutinho P."/>
            <person name="Dacks J.B."/>
            <person name="Durnford D.G."/>
            <person name="Fast N.M."/>
            <person name="Green B.R."/>
            <person name="Grisdale C.J."/>
            <person name="Hempel F."/>
            <person name="Henrissat B."/>
            <person name="Hoppner M.P."/>
            <person name="Ishida K."/>
            <person name="Kim E."/>
            <person name="Koreny L."/>
            <person name="Kroth P.G."/>
            <person name="Liu Y."/>
            <person name="Malik S.B."/>
            <person name="Maier U.G."/>
            <person name="McRose D."/>
            <person name="Mock T."/>
            <person name="Neilson J.A."/>
            <person name="Onodera N.T."/>
            <person name="Poole A.M."/>
            <person name="Pritham E.J."/>
            <person name="Richards T.A."/>
            <person name="Rocap G."/>
            <person name="Roy S.W."/>
            <person name="Sarai C."/>
            <person name="Schaack S."/>
            <person name="Shirato S."/>
            <person name="Slamovits C.H."/>
            <person name="Spencer D.F."/>
            <person name="Suzuki S."/>
            <person name="Worden A.Z."/>
            <person name="Zauner S."/>
            <person name="Barry K."/>
            <person name="Bell C."/>
            <person name="Bharti A.K."/>
            <person name="Crow J.A."/>
            <person name="Grimwood J."/>
            <person name="Kramer R."/>
            <person name="Lindquist E."/>
            <person name="Lucas S."/>
            <person name="Salamov A."/>
            <person name="McFadden G.I."/>
            <person name="Lane C.E."/>
            <person name="Keeling P.J."/>
            <person name="Gray M.W."/>
            <person name="Grigoriev I.V."/>
            <person name="Archibald J.M."/>
        </authorList>
    </citation>
    <scope>NUCLEOTIDE SEQUENCE</scope>
    <source>
        <strain evidence="1 3">CCMP2712</strain>
    </source>
</reference>
<organism evidence="1">
    <name type="scientific">Guillardia theta (strain CCMP2712)</name>
    <name type="common">Cryptophyte</name>
    <dbReference type="NCBI Taxonomy" id="905079"/>
    <lineage>
        <taxon>Eukaryota</taxon>
        <taxon>Cryptophyceae</taxon>
        <taxon>Pyrenomonadales</taxon>
        <taxon>Geminigeraceae</taxon>
        <taxon>Guillardia</taxon>
    </lineage>
</organism>
<evidence type="ECO:0000313" key="1">
    <source>
        <dbReference type="EMBL" id="EKX36073.1"/>
    </source>
</evidence>
<dbReference type="PaxDb" id="55529-EKX36073"/>
<reference evidence="3" key="2">
    <citation type="submission" date="2012-11" db="EMBL/GenBank/DDBJ databases">
        <authorList>
            <person name="Kuo A."/>
            <person name="Curtis B.A."/>
            <person name="Tanifuji G."/>
            <person name="Burki F."/>
            <person name="Gruber A."/>
            <person name="Irimia M."/>
            <person name="Maruyama S."/>
            <person name="Arias M.C."/>
            <person name="Ball S.G."/>
            <person name="Gile G.H."/>
            <person name="Hirakawa Y."/>
            <person name="Hopkins J.F."/>
            <person name="Rensing S.A."/>
            <person name="Schmutz J."/>
            <person name="Symeonidi A."/>
            <person name="Elias M."/>
            <person name="Eveleigh R.J."/>
            <person name="Herman E.K."/>
            <person name="Klute M.J."/>
            <person name="Nakayama T."/>
            <person name="Obornik M."/>
            <person name="Reyes-Prieto A."/>
            <person name="Armbrust E.V."/>
            <person name="Aves S.J."/>
            <person name="Beiko R.G."/>
            <person name="Coutinho P."/>
            <person name="Dacks J.B."/>
            <person name="Durnford D.G."/>
            <person name="Fast N.M."/>
            <person name="Green B.R."/>
            <person name="Grisdale C."/>
            <person name="Hempe F."/>
            <person name="Henrissat B."/>
            <person name="Hoppner M.P."/>
            <person name="Ishida K.-I."/>
            <person name="Kim E."/>
            <person name="Koreny L."/>
            <person name="Kroth P.G."/>
            <person name="Liu Y."/>
            <person name="Malik S.-B."/>
            <person name="Maier U.G."/>
            <person name="McRose D."/>
            <person name="Mock T."/>
            <person name="Neilson J.A."/>
            <person name="Onodera N.T."/>
            <person name="Poole A.M."/>
            <person name="Pritham E.J."/>
            <person name="Richards T.A."/>
            <person name="Rocap G."/>
            <person name="Roy S.W."/>
            <person name="Sarai C."/>
            <person name="Schaack S."/>
            <person name="Shirato S."/>
            <person name="Slamovits C.H."/>
            <person name="Spencer D.F."/>
            <person name="Suzuki S."/>
            <person name="Worden A.Z."/>
            <person name="Zauner S."/>
            <person name="Barry K."/>
            <person name="Bell C."/>
            <person name="Bharti A.K."/>
            <person name="Crow J.A."/>
            <person name="Grimwood J."/>
            <person name="Kramer R."/>
            <person name="Lindquist E."/>
            <person name="Lucas S."/>
            <person name="Salamov A."/>
            <person name="McFadden G.I."/>
            <person name="Lane C.E."/>
            <person name="Keeling P.J."/>
            <person name="Gray M.W."/>
            <person name="Grigoriev I.V."/>
            <person name="Archibald J.M."/>
        </authorList>
    </citation>
    <scope>NUCLEOTIDE SEQUENCE</scope>
    <source>
        <strain evidence="3">CCMP2712</strain>
    </source>
</reference>